<dbReference type="Proteomes" id="UP000276133">
    <property type="component" value="Unassembled WGS sequence"/>
</dbReference>
<keyword evidence="2" id="KW-1185">Reference proteome</keyword>
<gene>
    <name evidence="1" type="ORF">BpHYR1_040650</name>
</gene>
<comment type="caution">
    <text evidence="1">The sequence shown here is derived from an EMBL/GenBank/DDBJ whole genome shotgun (WGS) entry which is preliminary data.</text>
</comment>
<reference evidence="1 2" key="1">
    <citation type="journal article" date="2018" name="Sci. Rep.">
        <title>Genomic signatures of local adaptation to the degree of environmental predictability in rotifers.</title>
        <authorList>
            <person name="Franch-Gras L."/>
            <person name="Hahn C."/>
            <person name="Garcia-Roger E.M."/>
            <person name="Carmona M.J."/>
            <person name="Serra M."/>
            <person name="Gomez A."/>
        </authorList>
    </citation>
    <scope>NUCLEOTIDE SEQUENCE [LARGE SCALE GENOMIC DNA]</scope>
    <source>
        <strain evidence="1">HYR1</strain>
    </source>
</reference>
<name>A0A3M7QHW1_BRAPC</name>
<evidence type="ECO:0000313" key="1">
    <source>
        <dbReference type="EMBL" id="RNA10555.1"/>
    </source>
</evidence>
<dbReference type="AlphaFoldDB" id="A0A3M7QHW1"/>
<sequence length="76" mass="9141">MILAKKVRSFLKLKYDAAFKILHLSNRLLELSERYVRKELRHSIRLMEDLNKFIEKEIISGELLKKIKKMKLKKNA</sequence>
<dbReference type="EMBL" id="REGN01006160">
    <property type="protein sequence ID" value="RNA10555.1"/>
    <property type="molecule type" value="Genomic_DNA"/>
</dbReference>
<protein>
    <submittedName>
        <fullName evidence="1">Uncharacterized protein</fullName>
    </submittedName>
</protein>
<organism evidence="1 2">
    <name type="scientific">Brachionus plicatilis</name>
    <name type="common">Marine rotifer</name>
    <name type="synonym">Brachionus muelleri</name>
    <dbReference type="NCBI Taxonomy" id="10195"/>
    <lineage>
        <taxon>Eukaryota</taxon>
        <taxon>Metazoa</taxon>
        <taxon>Spiralia</taxon>
        <taxon>Gnathifera</taxon>
        <taxon>Rotifera</taxon>
        <taxon>Eurotatoria</taxon>
        <taxon>Monogononta</taxon>
        <taxon>Pseudotrocha</taxon>
        <taxon>Ploima</taxon>
        <taxon>Brachionidae</taxon>
        <taxon>Brachionus</taxon>
    </lineage>
</organism>
<evidence type="ECO:0000313" key="2">
    <source>
        <dbReference type="Proteomes" id="UP000276133"/>
    </source>
</evidence>
<accession>A0A3M7QHW1</accession>
<proteinExistence type="predicted"/>